<dbReference type="AlphaFoldDB" id="A0AAV5NWI4"/>
<evidence type="ECO:0000256" key="1">
    <source>
        <dbReference type="ARBA" id="ARBA00022679"/>
    </source>
</evidence>
<dbReference type="PANTHER" id="PTHR43685">
    <property type="entry name" value="GLYCOSYLTRANSFERASE"/>
    <property type="match status" value="1"/>
</dbReference>
<dbReference type="EMBL" id="BSNX01000056">
    <property type="protein sequence ID" value="GLQ74614.1"/>
    <property type="molecule type" value="Genomic_DNA"/>
</dbReference>
<dbReference type="PANTHER" id="PTHR43685:SF3">
    <property type="entry name" value="SLR2126 PROTEIN"/>
    <property type="match status" value="1"/>
</dbReference>
<name>A0AAV5NWI4_9VIBR</name>
<dbReference type="Gene3D" id="3.90.550.10">
    <property type="entry name" value="Spore Coat Polysaccharide Biosynthesis Protein SpsA, Chain A"/>
    <property type="match status" value="1"/>
</dbReference>
<proteinExistence type="predicted"/>
<dbReference type="SUPFAM" id="SSF53448">
    <property type="entry name" value="Nucleotide-diphospho-sugar transferases"/>
    <property type="match status" value="1"/>
</dbReference>
<evidence type="ECO:0000259" key="3">
    <source>
        <dbReference type="Pfam" id="PF02709"/>
    </source>
</evidence>
<reference evidence="5" key="1">
    <citation type="journal article" date="2019" name="Int. J. Syst. Evol. Microbiol.">
        <title>The Global Catalogue of Microorganisms (GCM) 10K type strain sequencing project: providing services to taxonomists for standard genome sequencing and annotation.</title>
        <authorList>
            <consortium name="The Broad Institute Genomics Platform"/>
            <consortium name="The Broad Institute Genome Sequencing Center for Infectious Disease"/>
            <person name="Wu L."/>
            <person name="Ma J."/>
        </authorList>
    </citation>
    <scope>NUCLEOTIDE SEQUENCE [LARGE SCALE GENOMIC DNA]</scope>
    <source>
        <strain evidence="5">NBRC 15640</strain>
    </source>
</reference>
<accession>A0AAV5NWI4</accession>
<dbReference type="Pfam" id="PF00535">
    <property type="entry name" value="Glycos_transf_2"/>
    <property type="match status" value="1"/>
</dbReference>
<organism evidence="4 5">
    <name type="scientific">Vibrio penaeicida</name>
    <dbReference type="NCBI Taxonomy" id="104609"/>
    <lineage>
        <taxon>Bacteria</taxon>
        <taxon>Pseudomonadati</taxon>
        <taxon>Pseudomonadota</taxon>
        <taxon>Gammaproteobacteria</taxon>
        <taxon>Vibrionales</taxon>
        <taxon>Vibrionaceae</taxon>
        <taxon>Vibrio</taxon>
    </lineage>
</organism>
<dbReference type="InterPro" id="IPR001173">
    <property type="entry name" value="Glyco_trans_2-like"/>
</dbReference>
<keyword evidence="1 4" id="KW-0808">Transferase</keyword>
<evidence type="ECO:0000259" key="2">
    <source>
        <dbReference type="Pfam" id="PF00535"/>
    </source>
</evidence>
<sequence>MKISLIVAVYKDYQALNLILEQAAKQTYDNFEIVIAEDAISQDIPELVSKFSHIDIVHCSQEDSGIRKMRSINNAIRASTGDYLIFTDGDCIPAPDFFECHAKMATRGTILSGRRTNLGPGFSTRIRQGNLDTAELANRYLRYYPQVAWDGKEGHAETGLCFKPDGWIFQTFFAKSKRSTSLLGCHFSCFREDMYFINGFDESYGETALGDDTDIEWRFRAAGFELKSVKHATTVFHLYHEKRDRFIPEEEALYHTMLDRKSNKEYQAKIGLK</sequence>
<dbReference type="GO" id="GO:0016740">
    <property type="term" value="F:transferase activity"/>
    <property type="evidence" value="ECO:0007669"/>
    <property type="project" value="UniProtKB-KW"/>
</dbReference>
<comment type="caution">
    <text evidence="4">The sequence shown here is derived from an EMBL/GenBank/DDBJ whole genome shotgun (WGS) entry which is preliminary data.</text>
</comment>
<gene>
    <name evidence="4" type="ORF">GCM10007932_39750</name>
</gene>
<evidence type="ECO:0000313" key="4">
    <source>
        <dbReference type="EMBL" id="GLQ74614.1"/>
    </source>
</evidence>
<keyword evidence="5" id="KW-1185">Reference proteome</keyword>
<dbReference type="Pfam" id="PF02709">
    <property type="entry name" value="Glyco_transf_7C"/>
    <property type="match status" value="1"/>
</dbReference>
<dbReference type="InterPro" id="IPR029044">
    <property type="entry name" value="Nucleotide-diphossugar_trans"/>
</dbReference>
<protein>
    <submittedName>
        <fullName evidence="4">Glycosyl transferase</fullName>
    </submittedName>
</protein>
<dbReference type="InterPro" id="IPR050834">
    <property type="entry name" value="Glycosyltransf_2"/>
</dbReference>
<evidence type="ECO:0000313" key="5">
    <source>
        <dbReference type="Proteomes" id="UP001156690"/>
    </source>
</evidence>
<feature type="domain" description="Galactosyltransferase C-terminal" evidence="3">
    <location>
        <begin position="176"/>
        <end position="241"/>
    </location>
</feature>
<dbReference type="InterPro" id="IPR027791">
    <property type="entry name" value="Galactosyl_T_C"/>
</dbReference>
<dbReference type="RefSeq" id="WP_126608109.1">
    <property type="nucleotide sequence ID" value="NZ_AP025144.1"/>
</dbReference>
<dbReference type="Proteomes" id="UP001156690">
    <property type="component" value="Unassembled WGS sequence"/>
</dbReference>
<feature type="domain" description="Glycosyltransferase 2-like" evidence="2">
    <location>
        <begin position="4"/>
        <end position="121"/>
    </location>
</feature>